<sequence length="150" mass="16973">MALFFLPLSLLSLLGGTIRRRSFPRFFCCLTFSSFLLANLSTRPPCSNLGCFLLFRRLLCGLLLHLLCPSRCLPPCASFFTPTFEGFKAGLFLWRQFTDVDDDRIGRDEITDLLDAGWSSSRWPALPQSIFAMLSPFRGESLSYGRSEIN</sequence>
<reference evidence="1 2" key="1">
    <citation type="journal article" date="2013" name="Genome Announc.">
        <title>Draft Genome Sequence of Sphingobium lactosutens Strain DS20T, Isolated from a Hexachlorocyclohexane Dumpsite.</title>
        <authorList>
            <person name="Kumar R."/>
            <person name="Dwivedi V."/>
            <person name="Negi V."/>
            <person name="Khurana J.P."/>
            <person name="Lal R."/>
        </authorList>
    </citation>
    <scope>NUCLEOTIDE SEQUENCE [LARGE SCALE GENOMIC DNA]</scope>
    <source>
        <strain evidence="1 2">DS20</strain>
    </source>
</reference>
<accession>T0HJ25</accession>
<organism evidence="1 2">
    <name type="scientific">Sphingobium lactosutens DS20</name>
    <dbReference type="NCBI Taxonomy" id="1331060"/>
    <lineage>
        <taxon>Bacteria</taxon>
        <taxon>Pseudomonadati</taxon>
        <taxon>Pseudomonadota</taxon>
        <taxon>Alphaproteobacteria</taxon>
        <taxon>Sphingomonadales</taxon>
        <taxon>Sphingomonadaceae</taxon>
        <taxon>Sphingobium</taxon>
    </lineage>
</organism>
<gene>
    <name evidence="1" type="ORF">RLDS_20615</name>
</gene>
<evidence type="ECO:0000313" key="2">
    <source>
        <dbReference type="Proteomes" id="UP000015531"/>
    </source>
</evidence>
<proteinExistence type="predicted"/>
<dbReference type="AlphaFoldDB" id="T0HJ25"/>
<dbReference type="PATRIC" id="fig|1331060.3.peg.3983"/>
<keyword evidence="2" id="KW-1185">Reference proteome</keyword>
<comment type="caution">
    <text evidence="1">The sequence shown here is derived from an EMBL/GenBank/DDBJ whole genome shotgun (WGS) entry which is preliminary data.</text>
</comment>
<protein>
    <submittedName>
        <fullName evidence="1">Uncharacterized protein</fullName>
    </submittedName>
</protein>
<dbReference type="RefSeq" id="WP_021227610.1">
    <property type="nucleotide sequence ID" value="NZ_ATDP01000104.1"/>
</dbReference>
<evidence type="ECO:0000313" key="1">
    <source>
        <dbReference type="EMBL" id="EQB12158.1"/>
    </source>
</evidence>
<dbReference type="Proteomes" id="UP000015531">
    <property type="component" value="Unassembled WGS sequence"/>
</dbReference>
<dbReference type="EMBL" id="ATDP01000104">
    <property type="protein sequence ID" value="EQB12158.1"/>
    <property type="molecule type" value="Genomic_DNA"/>
</dbReference>
<name>T0HJ25_9SPHN</name>